<protein>
    <submittedName>
        <fullName evidence="2">Uncharacterized protein</fullName>
    </submittedName>
</protein>
<organism evidence="2 3">
    <name type="scientific">Knipowitschia caucasica</name>
    <name type="common">Caucasian dwarf goby</name>
    <name type="synonym">Pomatoschistus caucasicus</name>
    <dbReference type="NCBI Taxonomy" id="637954"/>
    <lineage>
        <taxon>Eukaryota</taxon>
        <taxon>Metazoa</taxon>
        <taxon>Chordata</taxon>
        <taxon>Craniata</taxon>
        <taxon>Vertebrata</taxon>
        <taxon>Euteleostomi</taxon>
        <taxon>Actinopterygii</taxon>
        <taxon>Neopterygii</taxon>
        <taxon>Teleostei</taxon>
        <taxon>Neoteleostei</taxon>
        <taxon>Acanthomorphata</taxon>
        <taxon>Gobiaria</taxon>
        <taxon>Gobiiformes</taxon>
        <taxon>Gobioidei</taxon>
        <taxon>Gobiidae</taxon>
        <taxon>Gobiinae</taxon>
        <taxon>Knipowitschia</taxon>
    </lineage>
</organism>
<name>A0AAV2M602_KNICA</name>
<feature type="region of interest" description="Disordered" evidence="1">
    <location>
        <begin position="1"/>
        <end position="21"/>
    </location>
</feature>
<evidence type="ECO:0000313" key="2">
    <source>
        <dbReference type="EMBL" id="CAL1608801.1"/>
    </source>
</evidence>
<sequence length="130" mass="14331">MLYNTEISPTTGVSNRYQKAKQEHTTLHPYTAQYPYKLTKQQWTTKNYSNPGKKIIVGNACWILREPTTPLRSARAGGGAAEGGGRSQQRRRPELSGGDCRSGTLKLAHPSLTFTKQGKEKGPLIMTVAL</sequence>
<reference evidence="2 3" key="1">
    <citation type="submission" date="2024-04" db="EMBL/GenBank/DDBJ databases">
        <authorList>
            <person name="Waldvogel A.-M."/>
            <person name="Schoenle A."/>
        </authorList>
    </citation>
    <scope>NUCLEOTIDE SEQUENCE [LARGE SCALE GENOMIC DNA]</scope>
</reference>
<feature type="region of interest" description="Disordered" evidence="1">
    <location>
        <begin position="71"/>
        <end position="108"/>
    </location>
</feature>
<evidence type="ECO:0000313" key="3">
    <source>
        <dbReference type="Proteomes" id="UP001497482"/>
    </source>
</evidence>
<feature type="compositionally biased region" description="Gly residues" evidence="1">
    <location>
        <begin position="76"/>
        <end position="86"/>
    </location>
</feature>
<dbReference type="Proteomes" id="UP001497482">
    <property type="component" value="Chromosome 6"/>
</dbReference>
<keyword evidence="3" id="KW-1185">Reference proteome</keyword>
<accession>A0AAV2M602</accession>
<dbReference type="AlphaFoldDB" id="A0AAV2M602"/>
<gene>
    <name evidence="2" type="ORF">KC01_LOCUS35661</name>
</gene>
<proteinExistence type="predicted"/>
<dbReference type="EMBL" id="OZ035828">
    <property type="protein sequence ID" value="CAL1608801.1"/>
    <property type="molecule type" value="Genomic_DNA"/>
</dbReference>
<evidence type="ECO:0000256" key="1">
    <source>
        <dbReference type="SAM" id="MobiDB-lite"/>
    </source>
</evidence>
<feature type="compositionally biased region" description="Polar residues" evidence="1">
    <location>
        <begin position="1"/>
        <end position="17"/>
    </location>
</feature>